<keyword evidence="2" id="KW-0808">Transferase</keyword>
<sequence length="381" mass="40191">MSVPADHRRPAARGRRSETGVETVRIAVVALRTGLTGRPAALTEGLSSLGHRVAVYSDTPSRPGCVRTPTDLDECVRVLERHWSEDPPDVVHAHDWTSGVAALLAVRGLGVPVVQSCHDLGVRLRRTGVAVHPKRVAFERMVVRQAAHVLAHGRVDPADLLRMGVPRPNLTTMPDMVDVDRFTPDGPGDTRRLRHRLVSVGPLRPTSGLDEVVGALSAVPDAELVVVGGRAPGAGAEAHRLAALAHAHGVRSRVRLATDLPERALPRLLRSADLVVGTAAGPGVLEAMACGVPVVAPATSRAADLVVDGVTGVVVPGDDRPALVRAVRRLLVSPALRDAYGTAGADRARTCYSPSCVAEKTTRVYAAVTSRRPHLAPLGAR</sequence>
<feature type="domain" description="Glycosyl transferase family 1" evidence="3">
    <location>
        <begin position="197"/>
        <end position="345"/>
    </location>
</feature>
<dbReference type="EMBL" id="BAAABU010000017">
    <property type="protein sequence ID" value="GAA0249318.1"/>
    <property type="molecule type" value="Genomic_DNA"/>
</dbReference>
<dbReference type="InterPro" id="IPR028098">
    <property type="entry name" value="Glyco_trans_4-like_N"/>
</dbReference>
<dbReference type="PANTHER" id="PTHR12526:SF635">
    <property type="entry name" value="GLYCOSYL TRANSFERASE GROUP 1"/>
    <property type="match status" value="1"/>
</dbReference>
<evidence type="ECO:0000313" key="6">
    <source>
        <dbReference type="Proteomes" id="UP001500416"/>
    </source>
</evidence>
<evidence type="ECO:0000313" key="5">
    <source>
        <dbReference type="EMBL" id="GAA0249318.1"/>
    </source>
</evidence>
<protein>
    <submittedName>
        <fullName evidence="5">Glycosyltransferase family 1 protein</fullName>
    </submittedName>
</protein>
<dbReference type="Pfam" id="PF00534">
    <property type="entry name" value="Glycos_transf_1"/>
    <property type="match status" value="1"/>
</dbReference>
<dbReference type="Pfam" id="PF13579">
    <property type="entry name" value="Glyco_trans_4_4"/>
    <property type="match status" value="1"/>
</dbReference>
<dbReference type="Proteomes" id="UP001500416">
    <property type="component" value="Unassembled WGS sequence"/>
</dbReference>
<dbReference type="Gene3D" id="3.40.50.2000">
    <property type="entry name" value="Glycogen Phosphorylase B"/>
    <property type="match status" value="2"/>
</dbReference>
<comment type="caution">
    <text evidence="5">The sequence shown here is derived from an EMBL/GenBank/DDBJ whole genome shotgun (WGS) entry which is preliminary data.</text>
</comment>
<name>A0ABN0UFY2_9PSEU</name>
<proteinExistence type="predicted"/>
<evidence type="ECO:0000259" key="4">
    <source>
        <dbReference type="Pfam" id="PF13579"/>
    </source>
</evidence>
<evidence type="ECO:0000256" key="1">
    <source>
        <dbReference type="ARBA" id="ARBA00022676"/>
    </source>
</evidence>
<dbReference type="InterPro" id="IPR001296">
    <property type="entry name" value="Glyco_trans_1"/>
</dbReference>
<gene>
    <name evidence="5" type="ORF">GCM10010492_56660</name>
</gene>
<reference evidence="5 6" key="1">
    <citation type="journal article" date="2019" name="Int. J. Syst. Evol. Microbiol.">
        <title>The Global Catalogue of Microorganisms (GCM) 10K type strain sequencing project: providing services to taxonomists for standard genome sequencing and annotation.</title>
        <authorList>
            <consortium name="The Broad Institute Genomics Platform"/>
            <consortium name="The Broad Institute Genome Sequencing Center for Infectious Disease"/>
            <person name="Wu L."/>
            <person name="Ma J."/>
        </authorList>
    </citation>
    <scope>NUCLEOTIDE SEQUENCE [LARGE SCALE GENOMIC DNA]</scope>
    <source>
        <strain evidence="5 6">JCM 3380</strain>
    </source>
</reference>
<accession>A0ABN0UFY2</accession>
<keyword evidence="6" id="KW-1185">Reference proteome</keyword>
<dbReference type="PANTHER" id="PTHR12526">
    <property type="entry name" value="GLYCOSYLTRANSFERASE"/>
    <property type="match status" value="1"/>
</dbReference>
<keyword evidence="1" id="KW-0328">Glycosyltransferase</keyword>
<feature type="domain" description="Glycosyltransferase subfamily 4-like N-terminal" evidence="4">
    <location>
        <begin position="39"/>
        <end position="174"/>
    </location>
</feature>
<dbReference type="CDD" id="cd03801">
    <property type="entry name" value="GT4_PimA-like"/>
    <property type="match status" value="1"/>
</dbReference>
<dbReference type="SUPFAM" id="SSF53756">
    <property type="entry name" value="UDP-Glycosyltransferase/glycogen phosphorylase"/>
    <property type="match status" value="1"/>
</dbReference>
<evidence type="ECO:0000259" key="3">
    <source>
        <dbReference type="Pfam" id="PF00534"/>
    </source>
</evidence>
<organism evidence="5 6">
    <name type="scientific">Saccharothrix mutabilis subsp. mutabilis</name>
    <dbReference type="NCBI Taxonomy" id="66855"/>
    <lineage>
        <taxon>Bacteria</taxon>
        <taxon>Bacillati</taxon>
        <taxon>Actinomycetota</taxon>
        <taxon>Actinomycetes</taxon>
        <taxon>Pseudonocardiales</taxon>
        <taxon>Pseudonocardiaceae</taxon>
        <taxon>Saccharothrix</taxon>
    </lineage>
</organism>
<dbReference type="RefSeq" id="WP_343936983.1">
    <property type="nucleotide sequence ID" value="NZ_BAAABU010000017.1"/>
</dbReference>
<evidence type="ECO:0000256" key="2">
    <source>
        <dbReference type="ARBA" id="ARBA00022679"/>
    </source>
</evidence>